<evidence type="ECO:0000313" key="2">
    <source>
        <dbReference type="EMBL" id="CAB3397584.1"/>
    </source>
</evidence>
<dbReference type="AlphaFoldDB" id="A0A8S1EDG0"/>
<organism evidence="2 3">
    <name type="scientific">Caenorhabditis bovis</name>
    <dbReference type="NCBI Taxonomy" id="2654633"/>
    <lineage>
        <taxon>Eukaryota</taxon>
        <taxon>Metazoa</taxon>
        <taxon>Ecdysozoa</taxon>
        <taxon>Nematoda</taxon>
        <taxon>Chromadorea</taxon>
        <taxon>Rhabditida</taxon>
        <taxon>Rhabditina</taxon>
        <taxon>Rhabditomorpha</taxon>
        <taxon>Rhabditoidea</taxon>
        <taxon>Rhabditidae</taxon>
        <taxon>Peloderinae</taxon>
        <taxon>Caenorhabditis</taxon>
    </lineage>
</organism>
<reference evidence="2 3" key="1">
    <citation type="submission" date="2020-04" db="EMBL/GenBank/DDBJ databases">
        <authorList>
            <person name="Laetsch R D."/>
            <person name="Stevens L."/>
            <person name="Kumar S."/>
            <person name="Blaxter L. M."/>
        </authorList>
    </citation>
    <scope>NUCLEOTIDE SEQUENCE [LARGE SCALE GENOMIC DNA]</scope>
</reference>
<sequence length="208" mass="23574">MILKFKILLLLTTFIQTSLGINCYSCISPDKLYNATLRRQFATQSDLFFYPLNPKTETCRKPIDANIPLQIEADICSKYPLCITLFPNLPKASFVIRGCFEHVMRYAFRESDKLQKPGCFLIHSVSTFHNVPPMDYIACICQGAYCNTMAIPETVPESYSFTHSNILQLNASNPEGALRVVSSSSPFSQLSIRYLCIFCTLLLHSIFQ</sequence>
<keyword evidence="1" id="KW-0732">Signal</keyword>
<evidence type="ECO:0008006" key="4">
    <source>
        <dbReference type="Google" id="ProtNLM"/>
    </source>
</evidence>
<dbReference type="OrthoDB" id="5858637at2759"/>
<gene>
    <name evidence="2" type="ORF">CBOVIS_LOCUS975</name>
</gene>
<dbReference type="EMBL" id="CADEPM010000001">
    <property type="protein sequence ID" value="CAB3397584.1"/>
    <property type="molecule type" value="Genomic_DNA"/>
</dbReference>
<protein>
    <recommendedName>
        <fullName evidence="4">UPAR/Ly6 domain-containing protein</fullName>
    </recommendedName>
</protein>
<dbReference type="Proteomes" id="UP000494206">
    <property type="component" value="Unassembled WGS sequence"/>
</dbReference>
<name>A0A8S1EDG0_9PELO</name>
<feature type="signal peptide" evidence="1">
    <location>
        <begin position="1"/>
        <end position="20"/>
    </location>
</feature>
<evidence type="ECO:0000256" key="1">
    <source>
        <dbReference type="SAM" id="SignalP"/>
    </source>
</evidence>
<feature type="chain" id="PRO_5035929158" description="UPAR/Ly6 domain-containing protein" evidence="1">
    <location>
        <begin position="21"/>
        <end position="208"/>
    </location>
</feature>
<proteinExistence type="predicted"/>
<keyword evidence="3" id="KW-1185">Reference proteome</keyword>
<comment type="caution">
    <text evidence="2">The sequence shown here is derived from an EMBL/GenBank/DDBJ whole genome shotgun (WGS) entry which is preliminary data.</text>
</comment>
<evidence type="ECO:0000313" key="3">
    <source>
        <dbReference type="Proteomes" id="UP000494206"/>
    </source>
</evidence>
<accession>A0A8S1EDG0</accession>